<reference evidence="4" key="1">
    <citation type="submission" date="2016-10" db="EMBL/GenBank/DDBJ databases">
        <authorList>
            <person name="Varghese N."/>
            <person name="Submissions S."/>
        </authorList>
    </citation>
    <scope>NUCLEOTIDE SEQUENCE [LARGE SCALE GENOMIC DNA]</scope>
    <source>
        <strain evidence="4">DSM 19083</strain>
    </source>
</reference>
<evidence type="ECO:0000256" key="2">
    <source>
        <dbReference type="SAM" id="Phobius"/>
    </source>
</evidence>
<dbReference type="EMBL" id="FONZ01000003">
    <property type="protein sequence ID" value="SFF16897.1"/>
    <property type="molecule type" value="Genomic_DNA"/>
</dbReference>
<sequence>MGVLALAGLWGMYLVPHGLKHRSQLLQSRTDDRFSGSLRVLAVAADSQRRQVEAPRAIGPARAVPLLTAPMATVTSTEMEGARTMDQPAAPRPATSSARPAPSATPSASIAERRAAAARRRLVLTLTLLGLAAIAWSAVPAFSLSLIVPGVVTALLGAVLVLGRRAAISAQRDQAEQRAARRAPSARTTAPASAGERPTSSARVVRGAPGARVAAGHAHRITGHAVHASQTNTRMISSDEVRRQMAAEAEADRANGVIVDGDVAAMTEQVRASVPTPVVGEGEAAADASGVVEKPAVEPSIEKSAGQKVGAEKAAVASPGGELAGFSLPRPTYTMKPAAPRREVAPLEDADVTTPMTARSAETTAPVDEQAAEASTSTEGLGLNLNQILARRRASGQ</sequence>
<organism evidence="3 4">
    <name type="scientific">Flavimobilis marinus</name>
    <dbReference type="NCBI Taxonomy" id="285351"/>
    <lineage>
        <taxon>Bacteria</taxon>
        <taxon>Bacillati</taxon>
        <taxon>Actinomycetota</taxon>
        <taxon>Actinomycetes</taxon>
        <taxon>Micrococcales</taxon>
        <taxon>Jonesiaceae</taxon>
        <taxon>Flavimobilis</taxon>
    </lineage>
</organism>
<feature type="region of interest" description="Disordered" evidence="1">
    <location>
        <begin position="339"/>
        <end position="379"/>
    </location>
</feature>
<accession>A0A1I2GJ75</accession>
<evidence type="ECO:0000313" key="3">
    <source>
        <dbReference type="EMBL" id="SFF16897.1"/>
    </source>
</evidence>
<dbReference type="Proteomes" id="UP000198520">
    <property type="component" value="Unassembled WGS sequence"/>
</dbReference>
<feature type="compositionally biased region" description="Low complexity" evidence="1">
    <location>
        <begin position="182"/>
        <end position="194"/>
    </location>
</feature>
<keyword evidence="4" id="KW-1185">Reference proteome</keyword>
<evidence type="ECO:0000313" key="4">
    <source>
        <dbReference type="Proteomes" id="UP000198520"/>
    </source>
</evidence>
<name>A0A1I2GJ75_9MICO</name>
<gene>
    <name evidence="3" type="ORF">SAMN04488035_1765</name>
</gene>
<dbReference type="AlphaFoldDB" id="A0A1I2GJ75"/>
<dbReference type="STRING" id="285351.SAMN04488035_1765"/>
<feature type="compositionally biased region" description="Polar residues" evidence="1">
    <location>
        <begin position="354"/>
        <end position="363"/>
    </location>
</feature>
<keyword evidence="2" id="KW-1133">Transmembrane helix</keyword>
<feature type="region of interest" description="Disordered" evidence="1">
    <location>
        <begin position="79"/>
        <end position="112"/>
    </location>
</feature>
<proteinExistence type="predicted"/>
<feature type="transmembrane region" description="Helical" evidence="2">
    <location>
        <begin position="122"/>
        <end position="139"/>
    </location>
</feature>
<evidence type="ECO:0000256" key="1">
    <source>
        <dbReference type="SAM" id="MobiDB-lite"/>
    </source>
</evidence>
<feature type="region of interest" description="Disordered" evidence="1">
    <location>
        <begin position="173"/>
        <end position="204"/>
    </location>
</feature>
<keyword evidence="2" id="KW-0812">Transmembrane</keyword>
<protein>
    <submittedName>
        <fullName evidence="3">Uncharacterized protein</fullName>
    </submittedName>
</protein>
<keyword evidence="2" id="KW-0472">Membrane</keyword>
<feature type="transmembrane region" description="Helical" evidence="2">
    <location>
        <begin position="145"/>
        <end position="163"/>
    </location>
</feature>
<feature type="compositionally biased region" description="Low complexity" evidence="1">
    <location>
        <begin position="88"/>
        <end position="110"/>
    </location>
</feature>